<proteinExistence type="predicted"/>
<gene>
    <name evidence="2" type="ORF">SY89_02845</name>
</gene>
<keyword evidence="1" id="KW-0472">Membrane</keyword>
<sequence length="61" mass="6838">MWTCTEMSRTIRRGALFALYQFTVLLGIVLFPVAMFTRRLGVPLPLGRAVDGAKTAYETTE</sequence>
<evidence type="ECO:0000313" key="3">
    <source>
        <dbReference type="Proteomes" id="UP000050535"/>
    </source>
</evidence>
<protein>
    <submittedName>
        <fullName evidence="2">Uncharacterized protein</fullName>
    </submittedName>
</protein>
<evidence type="ECO:0000256" key="1">
    <source>
        <dbReference type="SAM" id="Phobius"/>
    </source>
</evidence>
<comment type="caution">
    <text evidence="2">The sequence shown here is derived from an EMBL/GenBank/DDBJ whole genome shotgun (WGS) entry which is preliminary data.</text>
</comment>
<dbReference type="AlphaFoldDB" id="A0A0P7GT10"/>
<dbReference type="EMBL" id="LGUC01000001">
    <property type="protein sequence ID" value="KPN32085.1"/>
    <property type="molecule type" value="Genomic_DNA"/>
</dbReference>
<keyword evidence="1" id="KW-1133">Transmembrane helix</keyword>
<accession>A0A0P7GT10</accession>
<reference evidence="3" key="1">
    <citation type="submission" date="2013-11" db="EMBL/GenBank/DDBJ databases">
        <authorList>
            <person name="Hoang H.T."/>
            <person name="Killian M.L."/>
            <person name="Madson D.M."/>
            <person name="Arruda P.H.E."/>
            <person name="Sun D."/>
            <person name="Schwartz K.J."/>
            <person name="Yoon K."/>
        </authorList>
    </citation>
    <scope>NUCLEOTIDE SEQUENCE [LARGE SCALE GENOMIC DNA]</scope>
    <source>
        <strain evidence="3">CDK2</strain>
    </source>
</reference>
<name>A0A0P7GT10_9EURY</name>
<keyword evidence="1" id="KW-0812">Transmembrane</keyword>
<keyword evidence="3" id="KW-1185">Reference proteome</keyword>
<feature type="transmembrane region" description="Helical" evidence="1">
    <location>
        <begin position="15"/>
        <end position="36"/>
    </location>
</feature>
<organism evidence="2 3">
    <name type="scientific">Halolamina pelagica</name>
    <dbReference type="NCBI Taxonomy" id="699431"/>
    <lineage>
        <taxon>Archaea</taxon>
        <taxon>Methanobacteriati</taxon>
        <taxon>Methanobacteriota</taxon>
        <taxon>Stenosarchaea group</taxon>
        <taxon>Halobacteria</taxon>
        <taxon>Halobacteriales</taxon>
        <taxon>Haloferacaceae</taxon>
    </lineage>
</organism>
<evidence type="ECO:0000313" key="2">
    <source>
        <dbReference type="EMBL" id="KPN32085.1"/>
    </source>
</evidence>
<dbReference type="Proteomes" id="UP000050535">
    <property type="component" value="Unassembled WGS sequence"/>
</dbReference>